<proteinExistence type="predicted"/>
<dbReference type="Gene3D" id="2.40.70.10">
    <property type="entry name" value="Acid Proteases"/>
    <property type="match status" value="1"/>
</dbReference>
<evidence type="ECO:0008006" key="3">
    <source>
        <dbReference type="Google" id="ProtNLM"/>
    </source>
</evidence>
<keyword evidence="2" id="KW-1185">Reference proteome</keyword>
<dbReference type="EMBL" id="BPLQ01015435">
    <property type="protein sequence ID" value="GIY88021.1"/>
    <property type="molecule type" value="Genomic_DNA"/>
</dbReference>
<gene>
    <name evidence="1" type="ORF">CDAR_368831</name>
</gene>
<accession>A0AAV4X1T1</accession>
<reference evidence="1 2" key="1">
    <citation type="submission" date="2021-06" db="EMBL/GenBank/DDBJ databases">
        <title>Caerostris darwini draft genome.</title>
        <authorList>
            <person name="Kono N."/>
            <person name="Arakawa K."/>
        </authorList>
    </citation>
    <scope>NUCLEOTIDE SEQUENCE [LARGE SCALE GENOMIC DNA]</scope>
</reference>
<organism evidence="1 2">
    <name type="scientific">Caerostris darwini</name>
    <dbReference type="NCBI Taxonomy" id="1538125"/>
    <lineage>
        <taxon>Eukaryota</taxon>
        <taxon>Metazoa</taxon>
        <taxon>Ecdysozoa</taxon>
        <taxon>Arthropoda</taxon>
        <taxon>Chelicerata</taxon>
        <taxon>Arachnida</taxon>
        <taxon>Araneae</taxon>
        <taxon>Araneomorphae</taxon>
        <taxon>Entelegynae</taxon>
        <taxon>Araneoidea</taxon>
        <taxon>Araneidae</taxon>
        <taxon>Caerostris</taxon>
    </lineage>
</organism>
<dbReference type="Pfam" id="PF13650">
    <property type="entry name" value="Asp_protease_2"/>
    <property type="match status" value="1"/>
</dbReference>
<protein>
    <recommendedName>
        <fullName evidence="3">Peptidase aspartic putative domain-containing protein</fullName>
    </recommendedName>
</protein>
<dbReference type="Proteomes" id="UP001054837">
    <property type="component" value="Unassembled WGS sequence"/>
</dbReference>
<evidence type="ECO:0000313" key="1">
    <source>
        <dbReference type="EMBL" id="GIY88021.1"/>
    </source>
</evidence>
<sequence length="123" mass="13197">MALIKDGSGKDIKIRILLDSGSQACFLSESFAKRHSLGYDSTDRISVTGISTTNTNRNSSFSTLASITSQDLLLNGLQLADGNCFQSSEVDLIIGADKFFSIILPGQILRANGEPRAQNTRLG</sequence>
<evidence type="ECO:0000313" key="2">
    <source>
        <dbReference type="Proteomes" id="UP001054837"/>
    </source>
</evidence>
<name>A0AAV4X1T1_9ARAC</name>
<dbReference type="InterPro" id="IPR021109">
    <property type="entry name" value="Peptidase_aspartic_dom_sf"/>
</dbReference>
<comment type="caution">
    <text evidence="1">The sequence shown here is derived from an EMBL/GenBank/DDBJ whole genome shotgun (WGS) entry which is preliminary data.</text>
</comment>
<dbReference type="AlphaFoldDB" id="A0AAV4X1T1"/>